<dbReference type="EMBL" id="NHYD01003337">
    <property type="protein sequence ID" value="PPQ80292.1"/>
    <property type="molecule type" value="Genomic_DNA"/>
</dbReference>
<evidence type="ECO:0000256" key="3">
    <source>
        <dbReference type="ARBA" id="ARBA00022692"/>
    </source>
</evidence>
<sequence>MDEPAGGKAELSWTNVAIGLGFILFDVGVSTVFRLGVGVSLLVAALRCIGQLAVVATLLQQVFDNKNPWLVALIAFILNFLGTFETVVNKSPRRFRYMFPAVLIAMLGSTIPISILGARFAMSVDPFWTPIQYIPIVGMLCGATISGIVVAVSDILKELVENRDKTEIYLAFGASRTEACRPIVIQALKVALTPPINNMSVLGIIAIPGMMTGAILGGSSVHQAAKLQMIIMFMITASTTLASVFTTFAAISVTVDDQHRIRGDRIEVNGKSWFNIINWDLKKSVAYMSQVFRWKSKDEGLDGTPDERQRLLA</sequence>
<feature type="transmembrane region" description="Helical" evidence="6">
    <location>
        <begin position="199"/>
        <end position="218"/>
    </location>
</feature>
<gene>
    <name evidence="7" type="ORF">CVT25_003689</name>
</gene>
<feature type="transmembrane region" description="Helical" evidence="6">
    <location>
        <begin position="69"/>
        <end position="88"/>
    </location>
</feature>
<dbReference type="Proteomes" id="UP000283269">
    <property type="component" value="Unassembled WGS sequence"/>
</dbReference>
<name>A0A409WP70_PSICY</name>
<feature type="transmembrane region" description="Helical" evidence="6">
    <location>
        <begin position="100"/>
        <end position="121"/>
    </location>
</feature>
<evidence type="ECO:0000256" key="2">
    <source>
        <dbReference type="ARBA" id="ARBA00005268"/>
    </source>
</evidence>
<evidence type="ECO:0000256" key="6">
    <source>
        <dbReference type="SAM" id="Phobius"/>
    </source>
</evidence>
<proteinExistence type="inferred from homology"/>
<keyword evidence="3 6" id="KW-0812">Transmembrane</keyword>
<feature type="transmembrane region" description="Helical" evidence="6">
    <location>
        <begin position="40"/>
        <end position="63"/>
    </location>
</feature>
<dbReference type="AlphaFoldDB" id="A0A409WP70"/>
<protein>
    <submittedName>
        <fullName evidence="7">Uncharacterized protein</fullName>
    </submittedName>
</protein>
<feature type="transmembrane region" description="Helical" evidence="6">
    <location>
        <begin position="230"/>
        <end position="255"/>
    </location>
</feature>
<accession>A0A409WP70</accession>
<dbReference type="InterPro" id="IPR005226">
    <property type="entry name" value="UPF0014_fam"/>
</dbReference>
<evidence type="ECO:0000313" key="8">
    <source>
        <dbReference type="Proteomes" id="UP000283269"/>
    </source>
</evidence>
<dbReference type="OrthoDB" id="432685at2759"/>
<comment type="subcellular location">
    <subcellularLocation>
        <location evidence="1">Membrane</location>
        <topology evidence="1">Multi-pass membrane protein</topology>
    </subcellularLocation>
</comment>
<keyword evidence="5 6" id="KW-0472">Membrane</keyword>
<feature type="transmembrane region" description="Helical" evidence="6">
    <location>
        <begin position="12"/>
        <end position="33"/>
    </location>
</feature>
<organism evidence="7 8">
    <name type="scientific">Psilocybe cyanescens</name>
    <dbReference type="NCBI Taxonomy" id="93625"/>
    <lineage>
        <taxon>Eukaryota</taxon>
        <taxon>Fungi</taxon>
        <taxon>Dikarya</taxon>
        <taxon>Basidiomycota</taxon>
        <taxon>Agaricomycotina</taxon>
        <taxon>Agaricomycetes</taxon>
        <taxon>Agaricomycetidae</taxon>
        <taxon>Agaricales</taxon>
        <taxon>Agaricineae</taxon>
        <taxon>Strophariaceae</taxon>
        <taxon>Psilocybe</taxon>
    </lineage>
</organism>
<dbReference type="GO" id="GO:0005886">
    <property type="term" value="C:plasma membrane"/>
    <property type="evidence" value="ECO:0007669"/>
    <property type="project" value="TreeGrafter"/>
</dbReference>
<evidence type="ECO:0000256" key="5">
    <source>
        <dbReference type="ARBA" id="ARBA00023136"/>
    </source>
</evidence>
<dbReference type="PANTHER" id="PTHR30028:SF0">
    <property type="entry name" value="PROTEIN ALUMINUM SENSITIVE 3"/>
    <property type="match status" value="1"/>
</dbReference>
<dbReference type="InParanoid" id="A0A409WP70"/>
<keyword evidence="8" id="KW-1185">Reference proteome</keyword>
<comment type="similarity">
    <text evidence="2">Belongs to the UPF0014 family.</text>
</comment>
<evidence type="ECO:0000313" key="7">
    <source>
        <dbReference type="EMBL" id="PPQ80292.1"/>
    </source>
</evidence>
<feature type="transmembrane region" description="Helical" evidence="6">
    <location>
        <begin position="133"/>
        <end position="156"/>
    </location>
</feature>
<reference evidence="7 8" key="1">
    <citation type="journal article" date="2018" name="Evol. Lett.">
        <title>Horizontal gene cluster transfer increased hallucinogenic mushroom diversity.</title>
        <authorList>
            <person name="Reynolds H.T."/>
            <person name="Vijayakumar V."/>
            <person name="Gluck-Thaler E."/>
            <person name="Korotkin H.B."/>
            <person name="Matheny P.B."/>
            <person name="Slot J.C."/>
        </authorList>
    </citation>
    <scope>NUCLEOTIDE SEQUENCE [LARGE SCALE GENOMIC DNA]</scope>
    <source>
        <strain evidence="7 8">2631</strain>
    </source>
</reference>
<comment type="caution">
    <text evidence="7">The sequence shown here is derived from an EMBL/GenBank/DDBJ whole genome shotgun (WGS) entry which is preliminary data.</text>
</comment>
<keyword evidence="4 6" id="KW-1133">Transmembrane helix</keyword>
<dbReference type="Pfam" id="PF03649">
    <property type="entry name" value="UPF0014"/>
    <property type="match status" value="1"/>
</dbReference>
<evidence type="ECO:0000256" key="1">
    <source>
        <dbReference type="ARBA" id="ARBA00004141"/>
    </source>
</evidence>
<dbReference type="PANTHER" id="PTHR30028">
    <property type="entry name" value="UPF0014 INNER MEMBRANE PROTEIN YBBM-RELATED"/>
    <property type="match status" value="1"/>
</dbReference>
<evidence type="ECO:0000256" key="4">
    <source>
        <dbReference type="ARBA" id="ARBA00022989"/>
    </source>
</evidence>